<dbReference type="GO" id="GO:0000162">
    <property type="term" value="P:L-tryptophan biosynthetic process"/>
    <property type="evidence" value="ECO:0007669"/>
    <property type="project" value="TreeGrafter"/>
</dbReference>
<dbReference type="InterPro" id="IPR017926">
    <property type="entry name" value="GATASE"/>
</dbReference>
<protein>
    <submittedName>
        <fullName evidence="3">Anthranilate synthase component II</fullName>
        <ecNumber evidence="3">2.4.2.18</ecNumber>
        <ecNumber evidence="3">4.1.3.27</ecNumber>
    </submittedName>
</protein>
<keyword evidence="3" id="KW-0614">Plasmid</keyword>
<dbReference type="eggNOG" id="COG0512">
    <property type="taxonomic scope" value="Bacteria"/>
</dbReference>
<dbReference type="Proteomes" id="UP000019591">
    <property type="component" value="Plasmid EAL2_808p"/>
</dbReference>
<dbReference type="GO" id="GO:0004049">
    <property type="term" value="F:anthranilate synthase activity"/>
    <property type="evidence" value="ECO:0007669"/>
    <property type="project" value="UniProtKB-EC"/>
</dbReference>
<keyword evidence="3" id="KW-0328">Glycosyltransferase</keyword>
<dbReference type="HOGENOM" id="CLU_014340_1_2_9"/>
<dbReference type="Gene3D" id="3.40.50.880">
    <property type="match status" value="1"/>
</dbReference>
<dbReference type="InterPro" id="IPR050472">
    <property type="entry name" value="Anth_synth/Amidotransfase"/>
</dbReference>
<dbReference type="PATRIC" id="fig|1286171.3.peg.2544"/>
<dbReference type="SUPFAM" id="SSF52317">
    <property type="entry name" value="Class I glutamine amidotransferase-like"/>
    <property type="match status" value="1"/>
</dbReference>
<dbReference type="OrthoDB" id="9804328at2"/>
<dbReference type="InterPro" id="IPR006221">
    <property type="entry name" value="TrpG/PapA_dom"/>
</dbReference>
<dbReference type="FunFam" id="3.40.50.880:FF:000003">
    <property type="entry name" value="Anthranilate synthase component II"/>
    <property type="match status" value="1"/>
</dbReference>
<dbReference type="EMBL" id="CP007453">
    <property type="protein sequence ID" value="AHM57872.1"/>
    <property type="molecule type" value="Genomic_DNA"/>
</dbReference>
<geneLocation type="plasmid" evidence="3 4">
    <name>EAL2_808p</name>
</geneLocation>
<evidence type="ECO:0000259" key="2">
    <source>
        <dbReference type="Pfam" id="PF00117"/>
    </source>
</evidence>
<dbReference type="RefSeq" id="WP_025436732.1">
    <property type="nucleotide sequence ID" value="NZ_CP007453.1"/>
</dbReference>
<dbReference type="Pfam" id="PF00117">
    <property type="entry name" value="GATase"/>
    <property type="match status" value="1"/>
</dbReference>
<dbReference type="KEGG" id="eac:EAL2_808p03680"/>
<dbReference type="PRINTS" id="PR00097">
    <property type="entry name" value="ANTSNTHASEII"/>
</dbReference>
<dbReference type="PANTHER" id="PTHR43418:SF4">
    <property type="entry name" value="MULTIFUNCTIONAL TRYPTOPHAN BIOSYNTHESIS PROTEIN"/>
    <property type="match status" value="1"/>
</dbReference>
<accession>W8TNZ0</accession>
<feature type="domain" description="Glutamine amidotransferase" evidence="2">
    <location>
        <begin position="3"/>
        <end position="185"/>
    </location>
</feature>
<dbReference type="GO" id="GO:0004048">
    <property type="term" value="F:anthranilate phosphoribosyltransferase activity"/>
    <property type="evidence" value="ECO:0007669"/>
    <property type="project" value="UniProtKB-EC"/>
</dbReference>
<dbReference type="EC" id="2.4.2.18" evidence="3"/>
<keyword evidence="3" id="KW-0808">Transferase</keyword>
<dbReference type="NCBIfam" id="TIGR00566">
    <property type="entry name" value="trpG_papA"/>
    <property type="match status" value="1"/>
</dbReference>
<dbReference type="PRINTS" id="PR00096">
    <property type="entry name" value="GATASE"/>
</dbReference>
<keyword evidence="1" id="KW-0315">Glutamine amidotransferase</keyword>
<dbReference type="PROSITE" id="PS51273">
    <property type="entry name" value="GATASE_TYPE_1"/>
    <property type="match status" value="1"/>
</dbReference>
<dbReference type="InterPro" id="IPR029062">
    <property type="entry name" value="Class_I_gatase-like"/>
</dbReference>
<name>W8TNZ0_PEPAC</name>
<evidence type="ECO:0000313" key="4">
    <source>
        <dbReference type="Proteomes" id="UP000019591"/>
    </source>
</evidence>
<sequence>MILIIDNYDSFTYNLYQYIGEINPDILVCRNDKLTIKDIEDMDISHIIISPGPGFPKDAGICEDVIRHFAGKIPLLGVCLGHQAIGEVYGARIVHANETVHGKTSMVSHTGTDLFEGIESPVEVMRYHSLVVERESLSPELEITAQDESGQIMALRHKKHHVYGVQFHPESIATRSGKEMLRNFLEIEGL</sequence>
<organism evidence="3 4">
    <name type="scientific">Peptoclostridium acidaminophilum DSM 3953</name>
    <dbReference type="NCBI Taxonomy" id="1286171"/>
    <lineage>
        <taxon>Bacteria</taxon>
        <taxon>Bacillati</taxon>
        <taxon>Bacillota</taxon>
        <taxon>Clostridia</taxon>
        <taxon>Peptostreptococcales</taxon>
        <taxon>Peptoclostridiaceae</taxon>
        <taxon>Peptoclostridium</taxon>
    </lineage>
</organism>
<proteinExistence type="predicted"/>
<dbReference type="GO" id="GO:0005829">
    <property type="term" value="C:cytosol"/>
    <property type="evidence" value="ECO:0007669"/>
    <property type="project" value="TreeGrafter"/>
</dbReference>
<gene>
    <name evidence="3" type="primary">trpGD</name>
    <name evidence="3" type="ORF">EAL2_808p03680</name>
</gene>
<dbReference type="PANTHER" id="PTHR43418">
    <property type="entry name" value="MULTIFUNCTIONAL TRYPTOPHAN BIOSYNTHESIS PROTEIN-RELATED"/>
    <property type="match status" value="1"/>
</dbReference>
<keyword evidence="3" id="KW-0456">Lyase</keyword>
<dbReference type="EC" id="4.1.3.27" evidence="3"/>
<dbReference type="CDD" id="cd01743">
    <property type="entry name" value="GATase1_Anthranilate_Synthase"/>
    <property type="match status" value="1"/>
</dbReference>
<evidence type="ECO:0000256" key="1">
    <source>
        <dbReference type="ARBA" id="ARBA00022962"/>
    </source>
</evidence>
<reference evidence="3 4" key="1">
    <citation type="journal article" date="2014" name="Genome Announc.">
        <title>Complete Genome Sequence of Amino Acid-Utilizing Eubacterium acidaminophilum al-2 (DSM 3953).</title>
        <authorList>
            <person name="Poehlein A."/>
            <person name="Andreesen J.R."/>
            <person name="Daniel R."/>
        </authorList>
    </citation>
    <scope>NUCLEOTIDE SEQUENCE [LARGE SCALE GENOMIC DNA]</scope>
    <source>
        <strain evidence="3 4">DSM 3953</strain>
        <plasmid evidence="4">Plasmid EAL2_808p</plasmid>
    </source>
</reference>
<dbReference type="PRINTS" id="PR00099">
    <property type="entry name" value="CPSGATASE"/>
</dbReference>
<evidence type="ECO:0000313" key="3">
    <source>
        <dbReference type="EMBL" id="AHM57872.1"/>
    </source>
</evidence>
<keyword evidence="4" id="KW-1185">Reference proteome</keyword>
<dbReference type="AlphaFoldDB" id="W8TNZ0"/>